<organism evidence="1 2">
    <name type="scientific">Arthrobacter yangruifuii</name>
    <dbReference type="NCBI Taxonomy" id="2606616"/>
    <lineage>
        <taxon>Bacteria</taxon>
        <taxon>Bacillati</taxon>
        <taxon>Actinomycetota</taxon>
        <taxon>Actinomycetes</taxon>
        <taxon>Micrococcales</taxon>
        <taxon>Micrococcaceae</taxon>
        <taxon>Arthrobacter</taxon>
    </lineage>
</organism>
<sequence>MKRHAEFGCCTEGEKMTDPKFEARLSVLAGWAREAAHRGHPVPSDTDLETISRLKDASTDQVDRQAVEPWLPTIQWLLKQAAFGVAAPHQQLPVELAQPLGFTEMAVEVAGVGEPEPVEVSAAPAEPSPAVPDAVPEVEVSLVDVAPAQKGEAEGTVTVVAKIKPATAQSKMPKWESDARESVKAAVKKFAKPLQSLLERDANEGDTRLVVTDLLCEGLGYDKFRDLTTEYMVKQDFADYGVRIDKQLVGFIEVKRISQKLNERHLRQVQMYAVNEGVEWMILTNGQVWRAYHLTGGLPVVVDMAFEVDLLGPESVAEKAEKLFYLHREALKRRKIDDLWKHRAATSPEALLDILLSDTVLDAIRKEVKRNSGISTTVQDLATVLRMEVVDRKLIAK</sequence>
<reference evidence="1 2" key="1">
    <citation type="submission" date="2019-08" db="EMBL/GenBank/DDBJ databases">
        <title>Arthrobacter sp. nov., isolated from plateau pika and Tibetan wild ass.</title>
        <authorList>
            <person name="Ge Y."/>
        </authorList>
    </citation>
    <scope>NUCLEOTIDE SEQUENCE [LARGE SCALE GENOMIC DNA]</scope>
    <source>
        <strain evidence="1 2">785</strain>
    </source>
</reference>
<comment type="caution">
    <text evidence="1">The sequence shown here is derived from an EMBL/GenBank/DDBJ whole genome shotgun (WGS) entry which is preliminary data.</text>
</comment>
<accession>A0A5N6MFN2</accession>
<proteinExistence type="predicted"/>
<evidence type="ECO:0000313" key="2">
    <source>
        <dbReference type="Proteomes" id="UP000326852"/>
    </source>
</evidence>
<dbReference type="Proteomes" id="UP000326852">
    <property type="component" value="Unassembled WGS sequence"/>
</dbReference>
<dbReference type="AlphaFoldDB" id="A0A5N6MFN2"/>
<name>A0A5N6MFN2_9MICC</name>
<evidence type="ECO:0000313" key="1">
    <source>
        <dbReference type="EMBL" id="KAD3515059.1"/>
    </source>
</evidence>
<gene>
    <name evidence="1" type="ORF">GD627_12180</name>
</gene>
<protein>
    <submittedName>
        <fullName evidence="1">Uncharacterized protein</fullName>
    </submittedName>
</protein>
<keyword evidence="2" id="KW-1185">Reference proteome</keyword>
<dbReference type="EMBL" id="VTFX01000005">
    <property type="protein sequence ID" value="KAD3515059.1"/>
    <property type="molecule type" value="Genomic_DNA"/>
</dbReference>